<dbReference type="PANTHER" id="PTHR11215">
    <property type="entry name" value="METAL DEPENDENT HYDROLASE - RELATED"/>
    <property type="match status" value="1"/>
</dbReference>
<evidence type="ECO:0000313" key="2">
    <source>
        <dbReference type="Proteomes" id="UP000695007"/>
    </source>
</evidence>
<dbReference type="KEGG" id="csol:105360623"/>
<proteinExistence type="inferred from homology"/>
<dbReference type="InterPro" id="IPR003226">
    <property type="entry name" value="MYG1_exonuclease"/>
</dbReference>
<dbReference type="PANTHER" id="PTHR11215:SF1">
    <property type="entry name" value="MYG1 EXONUCLEASE"/>
    <property type="match status" value="1"/>
</dbReference>
<dbReference type="GO" id="GO:0005737">
    <property type="term" value="C:cytoplasm"/>
    <property type="evidence" value="ECO:0007669"/>
    <property type="project" value="TreeGrafter"/>
</dbReference>
<organism evidence="2 3">
    <name type="scientific">Ceratosolen solmsi marchali</name>
    <dbReference type="NCBI Taxonomy" id="326594"/>
    <lineage>
        <taxon>Eukaryota</taxon>
        <taxon>Metazoa</taxon>
        <taxon>Ecdysozoa</taxon>
        <taxon>Arthropoda</taxon>
        <taxon>Hexapoda</taxon>
        <taxon>Insecta</taxon>
        <taxon>Pterygota</taxon>
        <taxon>Neoptera</taxon>
        <taxon>Endopterygota</taxon>
        <taxon>Hymenoptera</taxon>
        <taxon>Apocrita</taxon>
        <taxon>Proctotrupomorpha</taxon>
        <taxon>Chalcidoidea</taxon>
        <taxon>Agaonidae</taxon>
        <taxon>Agaoninae</taxon>
        <taxon>Ceratosolen</taxon>
    </lineage>
</organism>
<dbReference type="AlphaFoldDB" id="A0AAJ6YD53"/>
<evidence type="ECO:0000313" key="3">
    <source>
        <dbReference type="RefSeq" id="XP_011495878.1"/>
    </source>
</evidence>
<sequence length="360" mass="41449">MLSEWFMTRYFIKFVYNKSFQFNKLNYRKFSTLSMKMSSVKIGTHNGIFHCDEVLACCMLKILPEYKDAEIVRTRELSILETCDVVVDVGDIYDPKIHRYDHHMKTFSETISTVLKNPNYNSTIKLSSAGLIYCHFGHRIIKQLFPEITEEDTEAVFTKVYDNLITEIDALDNGVSMTVDEPVYRIVTDLSSRVGKLNPPWNSNLNQTTQFTEALNLVREEFLSFVNDCVHIWLPCKVIVEAAIQNRFQVDSSGEIIKLSQACPWKEHFFAIEKHLNLEPIIKFVIFYNNNYMVQAVPVKPGSFVLRKTLPAKWGGLRNEKLVEVSGIKECVFVHVNLFTGGNKTEEGAMQMAREGLKIE</sequence>
<dbReference type="Pfam" id="PF03690">
    <property type="entry name" value="MYG1_exonuc"/>
    <property type="match status" value="1"/>
</dbReference>
<protein>
    <submittedName>
        <fullName evidence="3">UPF0160 protein MYG1, mitochondrial</fullName>
    </submittedName>
</protein>
<dbReference type="Proteomes" id="UP000695007">
    <property type="component" value="Unplaced"/>
</dbReference>
<accession>A0AAJ6YD53</accession>
<dbReference type="GeneID" id="105360623"/>
<gene>
    <name evidence="3" type="primary">LOC105360623</name>
</gene>
<keyword evidence="2" id="KW-1185">Reference proteome</keyword>
<reference evidence="3" key="1">
    <citation type="submission" date="2025-08" db="UniProtKB">
        <authorList>
            <consortium name="RefSeq"/>
        </authorList>
    </citation>
    <scope>IDENTIFICATION</scope>
</reference>
<evidence type="ECO:0000256" key="1">
    <source>
        <dbReference type="ARBA" id="ARBA00010105"/>
    </source>
</evidence>
<name>A0AAJ6YD53_9HYME</name>
<comment type="similarity">
    <text evidence="1">Belongs to the MYG1 family.</text>
</comment>
<dbReference type="RefSeq" id="XP_011495878.1">
    <property type="nucleotide sequence ID" value="XM_011497576.1"/>
</dbReference>
<dbReference type="GO" id="GO:0005634">
    <property type="term" value="C:nucleus"/>
    <property type="evidence" value="ECO:0007669"/>
    <property type="project" value="TreeGrafter"/>
</dbReference>